<keyword evidence="3" id="KW-1185">Reference proteome</keyword>
<reference evidence="2" key="4">
    <citation type="submission" date="2025-08" db="UniProtKB">
        <authorList>
            <consortium name="Ensembl"/>
        </authorList>
    </citation>
    <scope>IDENTIFICATION</scope>
</reference>
<reference evidence="3" key="2">
    <citation type="journal article" date="2017" name="Sci. Adv.">
        <title>A tail of two voltages: Proteomic comparison of the three electric organs of the electric eel.</title>
        <authorList>
            <person name="Traeger L.L."/>
            <person name="Sabat G."/>
            <person name="Barrett-Wilt G.A."/>
            <person name="Wells G.B."/>
            <person name="Sussman M.R."/>
        </authorList>
    </citation>
    <scope>NUCLEOTIDE SEQUENCE [LARGE SCALE GENOMIC DNA]</scope>
</reference>
<accession>A0A4W4G3G8</accession>
<proteinExistence type="predicted"/>
<feature type="signal peptide" evidence="1">
    <location>
        <begin position="1"/>
        <end position="17"/>
    </location>
</feature>
<organism evidence="2 3">
    <name type="scientific">Electrophorus electricus</name>
    <name type="common">Electric eel</name>
    <name type="synonym">Gymnotus electricus</name>
    <dbReference type="NCBI Taxonomy" id="8005"/>
    <lineage>
        <taxon>Eukaryota</taxon>
        <taxon>Metazoa</taxon>
        <taxon>Chordata</taxon>
        <taxon>Craniata</taxon>
        <taxon>Vertebrata</taxon>
        <taxon>Euteleostomi</taxon>
        <taxon>Actinopterygii</taxon>
        <taxon>Neopterygii</taxon>
        <taxon>Teleostei</taxon>
        <taxon>Ostariophysi</taxon>
        <taxon>Gymnotiformes</taxon>
        <taxon>Gymnotoidei</taxon>
        <taxon>Gymnotidae</taxon>
        <taxon>Electrophorus</taxon>
    </lineage>
</organism>
<dbReference type="PANTHER" id="PTHR21041">
    <property type="entry name" value="DENDRITIC CELL-SPECIFIC TRANSMEMBRANE PROTEIN"/>
    <property type="match status" value="1"/>
</dbReference>
<protein>
    <submittedName>
        <fullName evidence="2">Uncharacterized protein</fullName>
    </submittedName>
</protein>
<gene>
    <name evidence="2" type="primary">NME4</name>
</gene>
<reference evidence="2" key="3">
    <citation type="submission" date="2020-05" db="EMBL/GenBank/DDBJ databases">
        <title>Electrophorus electricus (electric eel) genome, fEleEle1, primary haplotype.</title>
        <authorList>
            <person name="Myers G."/>
            <person name="Meyer A."/>
            <person name="Fedrigo O."/>
            <person name="Formenti G."/>
            <person name="Rhie A."/>
            <person name="Tracey A."/>
            <person name="Sims Y."/>
            <person name="Jarvis E.D."/>
        </authorList>
    </citation>
    <scope>NUCLEOTIDE SEQUENCE [LARGE SCALE GENOMIC DNA]</scope>
</reference>
<sequence>MWTVCVLGGMLSSYFRCSVLLVFPSMLGSRGRSYLMIFVLHCLYQGPIANIQRNVQDVAFSMGCNIDLQISHSKVMWRVLTEPFIQVLQEIVVSSILQREAQNASRAFQRIRDEVMGQYGYDSFGQSPAATGSSTQEQYAAKTMMRCDCE</sequence>
<evidence type="ECO:0000256" key="1">
    <source>
        <dbReference type="SAM" id="SignalP"/>
    </source>
</evidence>
<reference evidence="3" key="1">
    <citation type="journal article" date="2014" name="Science">
        <title>Nonhuman genetics. Genomic basis for the convergent evolution of electric organs.</title>
        <authorList>
            <person name="Gallant J.R."/>
            <person name="Traeger L.L."/>
            <person name="Volkening J.D."/>
            <person name="Moffett H."/>
            <person name="Chen P.H."/>
            <person name="Novina C.D."/>
            <person name="Phillips G.N.Jr."/>
            <person name="Anand R."/>
            <person name="Wells G.B."/>
            <person name="Pinch M."/>
            <person name="Guth R."/>
            <person name="Unguez G.A."/>
            <person name="Albert J.S."/>
            <person name="Zakon H.H."/>
            <person name="Samanta M.P."/>
            <person name="Sussman M.R."/>
        </authorList>
    </citation>
    <scope>NUCLEOTIDE SEQUENCE [LARGE SCALE GENOMIC DNA]</scope>
</reference>
<keyword evidence="1" id="KW-0732">Signal</keyword>
<evidence type="ECO:0000313" key="3">
    <source>
        <dbReference type="Proteomes" id="UP000314983"/>
    </source>
</evidence>
<dbReference type="STRING" id="8005.ENSEEEP00000032228"/>
<dbReference type="PANTHER" id="PTHR21041:SF17">
    <property type="entry name" value="E3 UBIQUITIN-PROTEIN LIGASE DCST1"/>
    <property type="match status" value="1"/>
</dbReference>
<dbReference type="Proteomes" id="UP000314983">
    <property type="component" value="Chromosome 10"/>
</dbReference>
<dbReference type="GeneTree" id="ENSGT00940000153269"/>
<dbReference type="AlphaFoldDB" id="A0A4W4G3G8"/>
<dbReference type="Ensembl" id="ENSEEET00000032616.2">
    <property type="protein sequence ID" value="ENSEEEP00000032228.1"/>
    <property type="gene ID" value="ENSEEEG00000015371.2"/>
</dbReference>
<evidence type="ECO:0000313" key="2">
    <source>
        <dbReference type="Ensembl" id="ENSEEEP00000032228.1"/>
    </source>
</evidence>
<reference evidence="2" key="5">
    <citation type="submission" date="2025-09" db="UniProtKB">
        <authorList>
            <consortium name="Ensembl"/>
        </authorList>
    </citation>
    <scope>IDENTIFICATION</scope>
</reference>
<dbReference type="OMA" id="LRCKCEC"/>
<name>A0A4W4G3G8_ELEEL</name>
<feature type="chain" id="PRO_5021457590" evidence="1">
    <location>
        <begin position="18"/>
        <end position="150"/>
    </location>
</feature>
<dbReference type="InterPro" id="IPR051856">
    <property type="entry name" value="CSR-E3_Ligase_Protein"/>
</dbReference>